<keyword evidence="4 8" id="KW-0812">Transmembrane</keyword>
<dbReference type="Gene3D" id="3.55.50.30">
    <property type="match status" value="1"/>
</dbReference>
<keyword evidence="7 8" id="KW-0998">Cell outer membrane</keyword>
<evidence type="ECO:0000256" key="11">
    <source>
        <dbReference type="SAM" id="SignalP"/>
    </source>
</evidence>
<dbReference type="InterPro" id="IPR000531">
    <property type="entry name" value="Beta-barrel_TonB"/>
</dbReference>
<evidence type="ECO:0000256" key="2">
    <source>
        <dbReference type="ARBA" id="ARBA00022448"/>
    </source>
</evidence>
<keyword evidence="2 8" id="KW-0813">Transport</keyword>
<keyword evidence="6 8" id="KW-0472">Membrane</keyword>
<keyword evidence="3 8" id="KW-1134">Transmembrane beta strand</keyword>
<evidence type="ECO:0000313" key="14">
    <source>
        <dbReference type="EMBL" id="EMD83460.1"/>
    </source>
</evidence>
<comment type="similarity">
    <text evidence="8 9">Belongs to the TonB-dependent receptor family.</text>
</comment>
<comment type="subcellular location">
    <subcellularLocation>
        <location evidence="1 8">Cell outer membrane</location>
        <topology evidence="1 8">Multi-pass membrane protein</topology>
    </subcellularLocation>
</comment>
<dbReference type="OrthoDB" id="5476657at2"/>
<keyword evidence="11" id="KW-0732">Signal</keyword>
<organism evidence="14 15">
    <name type="scientific">Pacificimonas flava</name>
    <dbReference type="NCBI Taxonomy" id="1234595"/>
    <lineage>
        <taxon>Bacteria</taxon>
        <taxon>Pseudomonadati</taxon>
        <taxon>Pseudomonadota</taxon>
        <taxon>Alphaproteobacteria</taxon>
        <taxon>Sphingomonadales</taxon>
        <taxon>Sphingosinicellaceae</taxon>
        <taxon>Pacificimonas</taxon>
    </lineage>
</organism>
<dbReference type="PATRIC" id="fig|1234595.3.peg.1364"/>
<evidence type="ECO:0000256" key="1">
    <source>
        <dbReference type="ARBA" id="ARBA00004571"/>
    </source>
</evidence>
<reference evidence="14 15" key="1">
    <citation type="journal article" date="2013" name="Genome Announc.">
        <title>Draft Genome Sequence of Strain JLT2015T, Belonging to the Family Sphingomonadaceae of the Alphaproteobacteria.</title>
        <authorList>
            <person name="Tang K."/>
            <person name="Liu K."/>
            <person name="Li S."/>
            <person name="Jiao N."/>
        </authorList>
    </citation>
    <scope>NUCLEOTIDE SEQUENCE [LARGE SCALE GENOMIC DNA]</scope>
    <source>
        <strain evidence="14 15">JLT2015</strain>
    </source>
</reference>
<accession>M2SDM1</accession>
<dbReference type="Pfam" id="PF00593">
    <property type="entry name" value="TonB_dep_Rec_b-barrel"/>
    <property type="match status" value="1"/>
</dbReference>
<feature type="domain" description="TonB-dependent receptor plug" evidence="13">
    <location>
        <begin position="167"/>
        <end position="279"/>
    </location>
</feature>
<dbReference type="PROSITE" id="PS52016">
    <property type="entry name" value="TONB_DEPENDENT_REC_3"/>
    <property type="match status" value="1"/>
</dbReference>
<evidence type="ECO:0000256" key="6">
    <source>
        <dbReference type="ARBA" id="ARBA00023136"/>
    </source>
</evidence>
<feature type="region of interest" description="Disordered" evidence="10">
    <location>
        <begin position="115"/>
        <end position="144"/>
    </location>
</feature>
<evidence type="ECO:0000256" key="8">
    <source>
        <dbReference type="PROSITE-ProRule" id="PRU01360"/>
    </source>
</evidence>
<dbReference type="InterPro" id="IPR010104">
    <property type="entry name" value="TonB_rcpt_bac"/>
</dbReference>
<dbReference type="Pfam" id="PF07715">
    <property type="entry name" value="Plug"/>
    <property type="match status" value="1"/>
</dbReference>
<keyword evidence="15" id="KW-1185">Reference proteome</keyword>
<evidence type="ECO:0000313" key="15">
    <source>
        <dbReference type="Proteomes" id="UP000011717"/>
    </source>
</evidence>
<dbReference type="NCBIfam" id="TIGR01782">
    <property type="entry name" value="TonB-Xanth-Caul"/>
    <property type="match status" value="1"/>
</dbReference>
<dbReference type="Proteomes" id="UP000011717">
    <property type="component" value="Unassembled WGS sequence"/>
</dbReference>
<protein>
    <submittedName>
        <fullName evidence="14">TonB-dependent receptor</fullName>
    </submittedName>
</protein>
<dbReference type="RefSeq" id="WP_008601213.1">
    <property type="nucleotide sequence ID" value="NZ_AMRV01000003.1"/>
</dbReference>
<dbReference type="GO" id="GO:0009279">
    <property type="term" value="C:cell outer membrane"/>
    <property type="evidence" value="ECO:0007669"/>
    <property type="project" value="UniProtKB-SubCell"/>
</dbReference>
<dbReference type="PANTHER" id="PTHR40980">
    <property type="entry name" value="PLUG DOMAIN-CONTAINING PROTEIN"/>
    <property type="match status" value="1"/>
</dbReference>
<proteinExistence type="inferred from homology"/>
<evidence type="ECO:0000256" key="3">
    <source>
        <dbReference type="ARBA" id="ARBA00022452"/>
    </source>
</evidence>
<dbReference type="InterPro" id="IPR037066">
    <property type="entry name" value="Plug_dom_sf"/>
</dbReference>
<evidence type="ECO:0000259" key="12">
    <source>
        <dbReference type="Pfam" id="PF00593"/>
    </source>
</evidence>
<keyword evidence="14" id="KW-0675">Receptor</keyword>
<gene>
    <name evidence="14" type="ORF">C725_1361</name>
</gene>
<dbReference type="AlphaFoldDB" id="M2SDM1"/>
<dbReference type="Gene3D" id="2.40.170.20">
    <property type="entry name" value="TonB-dependent receptor, beta-barrel domain"/>
    <property type="match status" value="1"/>
</dbReference>
<feature type="signal peptide" evidence="11">
    <location>
        <begin position="1"/>
        <end position="25"/>
    </location>
</feature>
<evidence type="ECO:0000256" key="5">
    <source>
        <dbReference type="ARBA" id="ARBA00023077"/>
    </source>
</evidence>
<evidence type="ECO:0000256" key="9">
    <source>
        <dbReference type="RuleBase" id="RU003357"/>
    </source>
</evidence>
<name>M2SDM1_9SPHN</name>
<comment type="caution">
    <text evidence="14">The sequence shown here is derived from an EMBL/GenBank/DDBJ whole genome shotgun (WGS) entry which is preliminary data.</text>
</comment>
<keyword evidence="5 9" id="KW-0798">TonB box</keyword>
<dbReference type="EMBL" id="AMRV01000003">
    <property type="protein sequence ID" value="EMD83460.1"/>
    <property type="molecule type" value="Genomic_DNA"/>
</dbReference>
<dbReference type="Gene3D" id="2.170.130.10">
    <property type="entry name" value="TonB-dependent receptor, plug domain"/>
    <property type="match status" value="1"/>
</dbReference>
<dbReference type="PANTHER" id="PTHR40980:SF3">
    <property type="entry name" value="TONB-DEPENDENT RECEPTOR-LIKE BETA-BARREL DOMAIN-CONTAINING PROTEIN"/>
    <property type="match status" value="1"/>
</dbReference>
<feature type="chain" id="PRO_5004025306" evidence="11">
    <location>
        <begin position="26"/>
        <end position="1000"/>
    </location>
</feature>
<evidence type="ECO:0000256" key="4">
    <source>
        <dbReference type="ARBA" id="ARBA00022692"/>
    </source>
</evidence>
<evidence type="ECO:0000256" key="7">
    <source>
        <dbReference type="ARBA" id="ARBA00023237"/>
    </source>
</evidence>
<evidence type="ECO:0000259" key="13">
    <source>
        <dbReference type="Pfam" id="PF07715"/>
    </source>
</evidence>
<evidence type="ECO:0000256" key="10">
    <source>
        <dbReference type="SAM" id="MobiDB-lite"/>
    </source>
</evidence>
<dbReference type="CDD" id="cd01347">
    <property type="entry name" value="ligand_gated_channel"/>
    <property type="match status" value="1"/>
</dbReference>
<feature type="domain" description="TonB-dependent receptor-like beta-barrel" evidence="12">
    <location>
        <begin position="523"/>
        <end position="966"/>
    </location>
</feature>
<dbReference type="InterPro" id="IPR012910">
    <property type="entry name" value="Plug_dom"/>
</dbReference>
<dbReference type="SUPFAM" id="SSF56935">
    <property type="entry name" value="Porins"/>
    <property type="match status" value="1"/>
</dbReference>
<dbReference type="InterPro" id="IPR036942">
    <property type="entry name" value="Beta-barrel_TonB_sf"/>
</dbReference>
<dbReference type="InterPro" id="IPR039426">
    <property type="entry name" value="TonB-dep_rcpt-like"/>
</dbReference>
<sequence>MSKLTGLSILLSTAATLLASQPGSAQPAQTKEATYSFNQPPQDLSEALIGFSRTTGLAVAAVPTAVNELRGNTVCGEFTAAQGLAALTRGLPLKASIERGMVTVSAVERQRIRPAVRPSPAPAPVRAETSDAEEEAPPASASAQAPEIVVTGFRESLSTAQALKKAATGIQEVIVAEDIAAFPDQNLAESLQRVPGVAISRDSGEGRQISLRGLGPGFTRTQLNGMEVLSNTASGLDSRGNVSRSRAFDYSVFASELFNRVVVEKAYSAEQEEGGIGGTIGLRTAKPFDYNENTFVVSAQGQVNEYTETLTPRLVGLASVQSGDFGALISAAYSKADTIEWGYRNWNWSKINFGPDNVGPEISDDVRDRLVNAEGDDRVWNSRAQTYASWFNQRERLGLTGTLQYEPGNGTDVTLDVLYGQLQNNRQENVLGNAGPNGLSSNDVTGTQIIHDVTIDEFGSITDATVSGVDLRNEAKATRDQTDFWQVVLNGQTELSDNLRLEGLAGWSSSKFVSSWQRAYLLSLDHTVSFSDLDTDTPVNSYDFDPADGDAWTFDRIQWRRDSIESEFYNAQLGLAWDVSTASTIKVGGEFKNFENSGYSWQTNGDHSGLDPVPTMLNPYDAPADFAVGDVDAIFDALGQDPYLDAEDLLAGTNYTVEERTFAAYAQYEIDTYVGDYGLRANFGARYYNTRLDSRGTSVTDSGLVPVSIRNTYDGFLPAVNLALDVTPDLVFRLGANRNISRPGFSDLSAAAQVRVAGYGGTISAGNPNLNPYRADSLEGSIEYYDGTRGFLAVGAFFKDMESFVTSETEQLPYGETGYPLDLLEEGQDGSIIFNFTRPINGPGASIQGVEAAARRDLDFLPGPLANLGLSANVTYADGQSDVFYSGTAYELPLVDLSKWTVNTTLYYETEKFGARASMAYRSRYRKGGGGNGNVGEYFTPSTVFDATAYYDVTPMLQLRVEGLNLTDQRIIQYADRDAERLMTSTVSGRTFTFGATLRF</sequence>